<evidence type="ECO:0000259" key="9">
    <source>
        <dbReference type="PROSITE" id="PS50075"/>
    </source>
</evidence>
<dbReference type="PROSITE" id="PS52004">
    <property type="entry name" value="KS3_2"/>
    <property type="match status" value="1"/>
</dbReference>
<evidence type="ECO:0000256" key="2">
    <source>
        <dbReference type="ARBA" id="ARBA00022450"/>
    </source>
</evidence>
<sequence>MTNEAKYLDYLKRATADLREARRQVRELTDRRHEPVAIIGMSCRYPGGIDGPDGLWELVSQGRDAITGFPDNRGWPADGTGRGGFLHHADEFDADFFGISPREALAMDPQQRLLMEAAWEAFEAAGLDPSAVRGEPVGVFTGLNLHDYATRAEALPAEVMGYLSTGNSGSVASGRISYFLGLEGPAVTVDTACSSSLVALHLASQALRRGECAMALAGGATVMSSPGAFADFGAQGGLAADGRCKSFAAAADGTSWGEGVGLLLLERLSDARRLGHPVLAVVRGSAVNQDGASTGLTAPNGRAQRRVIRQALADARLDPADVDVVEAHGTGTRLGDPIEAQALLAAYGQNRPAGSPLRLGSLKSNIGHTMAAAGVGGVIKMVQAMRHGTLPKTLHVDAPSPQIDWSAGSVELLTEARPWPRTDRPRRAAVSSFGMSGTNAHVILEQPEEPAAAQPTTAERSGPAAVQRSATAGESAAGAVPAGQAAAGAVPAGEAAGVAGGPLPWVLSARTPQALRAQAARLRTHLLDHPEQPAADVAWSLITGRAALDHRAVVVADDRDGLLARLGALADGREAPGTVRGTSAARTAGRTAFVFPGQGSQWRGMAVELAASSLVFRDRLRACEEALAPHVDWSLTRVLHGEPDAPSLDRVDVVQPALFAVMVSLAALWRSYGIGPDAVAGHSQGEIAAACVAGALSLEDAALVVALRSQVLTRLAGRGGMASVALPAGRVTPLLAPWADRLAIAAVNGPGATVVAGDADALDAFLAQSETDGVRVRRVPVDYASHSPQVEAVREELLTRLSVVTPKPADVPFYSSVTGTPLDGTELDADYWYRNLRRTVRFEDTVRLLVQDGFRYFVETSPHPVLVGGITETAETTEAGRTVTVTGSLVRDEGHLGRFLASAGELHVRGAAVDFTAAVPAGRRVELPRYAFQRRSFWLASSPAAALPAAPAPAATAQEDTDTLPAILARLATDDERAAAITDHVRTAAATVLGHATPQDLDPDRSFVELGFESLTAMQLRNRLRDSSGLPLPATLIFDHPTVHALAAHLAERLAQTPDEQTAGDPLTGLFRRAHRTGRLTEGFQLLTAAAALRPDFARRADADRWPAPVRVAAGPGDLAVLCFPSLSAVSGPQEYLRLGAALGEAGEVWALPHPGFAAGEPLPGSAEALIAAQAETALEVAAGRRTVLLGRSSGGWIAHAVAAHLAALGTPAAAVVLADTFARSADRSSTRLMVSQLLENEAAAELLDDQRLVAMGGYFRVFADWTPHPLDTPVLLLRATAEVPGAPQGERGAGWEHAHHVVDVPGDHFSMLDEHHRTTADAIASWLRTEVRG</sequence>
<name>A0ABS1NUK1_9ACTN</name>
<dbReference type="InterPro" id="IPR050091">
    <property type="entry name" value="PKS_NRPS_Biosynth_Enz"/>
</dbReference>
<dbReference type="InterPro" id="IPR036736">
    <property type="entry name" value="ACP-like_sf"/>
</dbReference>
<dbReference type="SMART" id="SM00824">
    <property type="entry name" value="PKS_TE"/>
    <property type="match status" value="1"/>
</dbReference>
<evidence type="ECO:0000256" key="3">
    <source>
        <dbReference type="ARBA" id="ARBA00022553"/>
    </source>
</evidence>
<feature type="compositionally biased region" description="Low complexity" evidence="8">
    <location>
        <begin position="449"/>
        <end position="459"/>
    </location>
</feature>
<dbReference type="Pfam" id="PF00550">
    <property type="entry name" value="PP-binding"/>
    <property type="match status" value="1"/>
</dbReference>
<keyword evidence="2" id="KW-0596">Phosphopantetheine</keyword>
<dbReference type="InterPro" id="IPR018201">
    <property type="entry name" value="Ketoacyl_synth_AS"/>
</dbReference>
<dbReference type="PROSITE" id="PS50075">
    <property type="entry name" value="CARRIER"/>
    <property type="match status" value="1"/>
</dbReference>
<dbReference type="Gene3D" id="1.10.1200.10">
    <property type="entry name" value="ACP-like"/>
    <property type="match status" value="1"/>
</dbReference>
<dbReference type="InterPro" id="IPR029058">
    <property type="entry name" value="AB_hydrolase_fold"/>
</dbReference>
<dbReference type="SUPFAM" id="SSF53901">
    <property type="entry name" value="Thiolase-like"/>
    <property type="match status" value="1"/>
</dbReference>
<evidence type="ECO:0000256" key="5">
    <source>
        <dbReference type="ARBA" id="ARBA00023194"/>
    </source>
</evidence>
<dbReference type="Pfam" id="PF22621">
    <property type="entry name" value="CurL-like_PKS_C"/>
    <property type="match status" value="1"/>
</dbReference>
<dbReference type="SUPFAM" id="SSF55048">
    <property type="entry name" value="Probable ACP-binding domain of malonyl-CoA ACP transacylase"/>
    <property type="match status" value="1"/>
</dbReference>
<dbReference type="SMART" id="SM01294">
    <property type="entry name" value="PKS_PP_betabranch"/>
    <property type="match status" value="1"/>
</dbReference>
<feature type="region of interest" description="Disordered" evidence="8">
    <location>
        <begin position="449"/>
        <end position="472"/>
    </location>
</feature>
<dbReference type="Pfam" id="PF00698">
    <property type="entry name" value="Acyl_transf_1"/>
    <property type="match status" value="1"/>
</dbReference>
<dbReference type="InterPro" id="IPR001031">
    <property type="entry name" value="Thioesterase"/>
</dbReference>
<dbReference type="EMBL" id="JAERRH010000001">
    <property type="protein sequence ID" value="MBL1103791.1"/>
    <property type="molecule type" value="Genomic_DNA"/>
</dbReference>
<evidence type="ECO:0000256" key="8">
    <source>
        <dbReference type="SAM" id="MobiDB-lite"/>
    </source>
</evidence>
<evidence type="ECO:0000313" key="11">
    <source>
        <dbReference type="EMBL" id="MBL1103791.1"/>
    </source>
</evidence>
<dbReference type="InterPro" id="IPR016039">
    <property type="entry name" value="Thiolase-like"/>
</dbReference>
<keyword evidence="5" id="KW-0045">Antibiotic biosynthesis</keyword>
<dbReference type="Gene3D" id="3.40.366.10">
    <property type="entry name" value="Malonyl-Coenzyme A Acyl Carrier Protein, domain 2"/>
    <property type="match status" value="1"/>
</dbReference>
<dbReference type="Gene3D" id="3.30.70.3290">
    <property type="match status" value="2"/>
</dbReference>
<protein>
    <submittedName>
        <fullName evidence="11">Acyltransferase domain-containing protein</fullName>
    </submittedName>
</protein>
<dbReference type="SMART" id="SM00827">
    <property type="entry name" value="PKS_AT"/>
    <property type="match status" value="1"/>
</dbReference>
<dbReference type="PROSITE" id="PS00606">
    <property type="entry name" value="KS3_1"/>
    <property type="match status" value="1"/>
</dbReference>
<dbReference type="PROSITE" id="PS00012">
    <property type="entry name" value="PHOSPHOPANTETHEINE"/>
    <property type="match status" value="1"/>
</dbReference>
<accession>A0ABS1NUK1</accession>
<dbReference type="Gene3D" id="3.40.47.10">
    <property type="match status" value="1"/>
</dbReference>
<dbReference type="Gene3D" id="3.40.50.1820">
    <property type="entry name" value="alpha/beta hydrolase"/>
    <property type="match status" value="1"/>
</dbReference>
<keyword evidence="6" id="KW-0511">Multifunctional enzyme</keyword>
<dbReference type="InterPro" id="IPR009081">
    <property type="entry name" value="PP-bd_ACP"/>
</dbReference>
<dbReference type="SMART" id="SM00823">
    <property type="entry name" value="PKS_PP"/>
    <property type="match status" value="1"/>
</dbReference>
<evidence type="ECO:0000256" key="6">
    <source>
        <dbReference type="ARBA" id="ARBA00023268"/>
    </source>
</evidence>
<dbReference type="Pfam" id="PF00975">
    <property type="entry name" value="Thioesterase"/>
    <property type="match status" value="1"/>
</dbReference>
<gene>
    <name evidence="11" type="ORF">JK361_04085</name>
</gene>
<dbReference type="SUPFAM" id="SSF53474">
    <property type="entry name" value="alpha/beta-Hydrolases"/>
    <property type="match status" value="1"/>
</dbReference>
<dbReference type="InterPro" id="IPR001227">
    <property type="entry name" value="Ac_transferase_dom_sf"/>
</dbReference>
<dbReference type="Pfam" id="PF02801">
    <property type="entry name" value="Ketoacyl-synt_C"/>
    <property type="match status" value="1"/>
</dbReference>
<dbReference type="PANTHER" id="PTHR43775:SF51">
    <property type="entry name" value="INACTIVE PHENOLPHTHIOCEROL SYNTHESIS POLYKETIDE SYNTHASE TYPE I PKS1-RELATED"/>
    <property type="match status" value="1"/>
</dbReference>
<dbReference type="InterPro" id="IPR006162">
    <property type="entry name" value="Ppantetheine_attach_site"/>
</dbReference>
<organism evidence="11 12">
    <name type="scientific">Streptomyces musisoli</name>
    <dbReference type="NCBI Taxonomy" id="2802280"/>
    <lineage>
        <taxon>Bacteria</taxon>
        <taxon>Bacillati</taxon>
        <taxon>Actinomycetota</taxon>
        <taxon>Actinomycetes</taxon>
        <taxon>Kitasatosporales</taxon>
        <taxon>Streptomycetaceae</taxon>
        <taxon>Streptomyces</taxon>
    </lineage>
</organism>
<dbReference type="InterPro" id="IPR014043">
    <property type="entry name" value="Acyl_transferase_dom"/>
</dbReference>
<comment type="caution">
    <text evidence="11">The sequence shown here is derived from an EMBL/GenBank/DDBJ whole genome shotgun (WGS) entry which is preliminary data.</text>
</comment>
<dbReference type="InterPro" id="IPR020802">
    <property type="entry name" value="TesA-like"/>
</dbReference>
<reference evidence="11 12" key="1">
    <citation type="submission" date="2021-01" db="EMBL/GenBank/DDBJ databases">
        <title>WGS of actinomycetes isolated from Thailand.</title>
        <authorList>
            <person name="Thawai C."/>
        </authorList>
    </citation>
    <scope>NUCLEOTIDE SEQUENCE [LARGE SCALE GENOMIC DNA]</scope>
    <source>
        <strain evidence="11 12">CH5-8</strain>
    </source>
</reference>
<dbReference type="GO" id="GO:0016746">
    <property type="term" value="F:acyltransferase activity"/>
    <property type="evidence" value="ECO:0007669"/>
    <property type="project" value="UniProtKB-KW"/>
</dbReference>
<keyword evidence="12" id="KW-1185">Reference proteome</keyword>
<evidence type="ECO:0000256" key="4">
    <source>
        <dbReference type="ARBA" id="ARBA00022679"/>
    </source>
</evidence>
<dbReference type="InterPro" id="IPR014031">
    <property type="entry name" value="Ketoacyl_synth_C"/>
</dbReference>
<evidence type="ECO:0000256" key="1">
    <source>
        <dbReference type="ARBA" id="ARBA00001957"/>
    </source>
</evidence>
<dbReference type="Proteomes" id="UP000621386">
    <property type="component" value="Unassembled WGS sequence"/>
</dbReference>
<evidence type="ECO:0000313" key="12">
    <source>
        <dbReference type="Proteomes" id="UP000621386"/>
    </source>
</evidence>
<proteinExistence type="predicted"/>
<dbReference type="InterPro" id="IPR016035">
    <property type="entry name" value="Acyl_Trfase/lysoPLipase"/>
</dbReference>
<dbReference type="PANTHER" id="PTHR43775">
    <property type="entry name" value="FATTY ACID SYNTHASE"/>
    <property type="match status" value="1"/>
</dbReference>
<dbReference type="Pfam" id="PF00109">
    <property type="entry name" value="ketoacyl-synt"/>
    <property type="match status" value="1"/>
</dbReference>
<dbReference type="SUPFAM" id="SSF52151">
    <property type="entry name" value="FabD/lysophospholipase-like"/>
    <property type="match status" value="1"/>
</dbReference>
<evidence type="ECO:0000256" key="7">
    <source>
        <dbReference type="ARBA" id="ARBA00023315"/>
    </source>
</evidence>
<dbReference type="InterPro" id="IPR016036">
    <property type="entry name" value="Malonyl_transacylase_ACP-bd"/>
</dbReference>
<feature type="domain" description="Carrier" evidence="9">
    <location>
        <begin position="979"/>
        <end position="1054"/>
    </location>
</feature>
<dbReference type="InterPro" id="IPR015083">
    <property type="entry name" value="NorB/c/GfsB-D-like_docking"/>
</dbReference>
<dbReference type="InterPro" id="IPR020841">
    <property type="entry name" value="PKS_Beta-ketoAc_synthase_dom"/>
</dbReference>
<comment type="cofactor">
    <cofactor evidence="1">
        <name>pantetheine 4'-phosphate</name>
        <dbReference type="ChEBI" id="CHEBI:47942"/>
    </cofactor>
</comment>
<keyword evidence="3" id="KW-0597">Phosphoprotein</keyword>
<dbReference type="InterPro" id="IPR014030">
    <property type="entry name" value="Ketoacyl_synth_N"/>
</dbReference>
<dbReference type="SMART" id="SM00825">
    <property type="entry name" value="PKS_KS"/>
    <property type="match status" value="1"/>
</dbReference>
<feature type="domain" description="Ketosynthase family 3 (KS3)" evidence="10">
    <location>
        <begin position="33"/>
        <end position="446"/>
    </location>
</feature>
<keyword evidence="7 11" id="KW-0012">Acyltransferase</keyword>
<evidence type="ECO:0000259" key="10">
    <source>
        <dbReference type="PROSITE" id="PS52004"/>
    </source>
</evidence>
<keyword evidence="4" id="KW-0808">Transferase</keyword>
<dbReference type="InterPro" id="IPR020806">
    <property type="entry name" value="PKS_PP-bd"/>
</dbReference>
<dbReference type="Pfam" id="PF08990">
    <property type="entry name" value="Docking"/>
    <property type="match status" value="1"/>
</dbReference>
<dbReference type="CDD" id="cd00833">
    <property type="entry name" value="PKS"/>
    <property type="match status" value="1"/>
</dbReference>